<gene>
    <name evidence="2" type="ORF">ITJ86_13630</name>
</gene>
<feature type="transmembrane region" description="Helical" evidence="1">
    <location>
        <begin position="128"/>
        <end position="148"/>
    </location>
</feature>
<evidence type="ECO:0000313" key="2">
    <source>
        <dbReference type="EMBL" id="MBF8150947.1"/>
    </source>
</evidence>
<sequence length="196" mass="22449">MKQTELIIGIGIVLLMVVRLNVMYPYASLLITILTLVLAMLYSVFSFGLLNQIRFRNLLKKESYKGISTLRLIGTIGTGFVLSIISISILFKFQRWPYSSINLLIGLVSIVPIIGVVIIKYSQHKNKMYSALLVRLSIIFAMGLLLYFTKSETILEMTYRDFPEYIDAVKNEMKDPDNLELRQITNEVRLKMDAAR</sequence>
<keyword evidence="1" id="KW-0812">Transmembrane</keyword>
<organism evidence="2 3">
    <name type="scientific">Winogradskyella marina</name>
    <dbReference type="NCBI Taxonomy" id="2785530"/>
    <lineage>
        <taxon>Bacteria</taxon>
        <taxon>Pseudomonadati</taxon>
        <taxon>Bacteroidota</taxon>
        <taxon>Flavobacteriia</taxon>
        <taxon>Flavobacteriales</taxon>
        <taxon>Flavobacteriaceae</taxon>
        <taxon>Winogradskyella</taxon>
    </lineage>
</organism>
<feature type="transmembrane region" description="Helical" evidence="1">
    <location>
        <begin position="29"/>
        <end position="50"/>
    </location>
</feature>
<comment type="caution">
    <text evidence="2">The sequence shown here is derived from an EMBL/GenBank/DDBJ whole genome shotgun (WGS) entry which is preliminary data.</text>
</comment>
<dbReference type="Proteomes" id="UP000611215">
    <property type="component" value="Unassembled WGS sequence"/>
</dbReference>
<protein>
    <submittedName>
        <fullName evidence="2">Uncharacterized protein</fullName>
    </submittedName>
</protein>
<feature type="transmembrane region" description="Helical" evidence="1">
    <location>
        <begin position="103"/>
        <end position="122"/>
    </location>
</feature>
<evidence type="ECO:0000256" key="1">
    <source>
        <dbReference type="SAM" id="Phobius"/>
    </source>
</evidence>
<keyword evidence="3" id="KW-1185">Reference proteome</keyword>
<dbReference type="RefSeq" id="WP_195872207.1">
    <property type="nucleotide sequence ID" value="NZ_JADOET010000013.1"/>
</dbReference>
<dbReference type="EMBL" id="JADOET010000013">
    <property type="protein sequence ID" value="MBF8150947.1"/>
    <property type="molecule type" value="Genomic_DNA"/>
</dbReference>
<accession>A0ABS0EKP5</accession>
<feature type="transmembrane region" description="Helical" evidence="1">
    <location>
        <begin position="70"/>
        <end position="91"/>
    </location>
</feature>
<evidence type="ECO:0000313" key="3">
    <source>
        <dbReference type="Proteomes" id="UP000611215"/>
    </source>
</evidence>
<feature type="transmembrane region" description="Helical" evidence="1">
    <location>
        <begin position="6"/>
        <end position="22"/>
    </location>
</feature>
<reference evidence="2 3" key="1">
    <citation type="submission" date="2020-11" db="EMBL/GenBank/DDBJ databases">
        <title>Winogradskyella marina sp. nov., isolated from marine sediment.</title>
        <authorList>
            <person name="Bo J."/>
            <person name="Wang S."/>
            <person name="Song X."/>
            <person name="Du Z."/>
        </authorList>
    </citation>
    <scope>NUCLEOTIDE SEQUENCE [LARGE SCALE GENOMIC DNA]</scope>
    <source>
        <strain evidence="2 3">F6397</strain>
    </source>
</reference>
<name>A0ABS0EKP5_9FLAO</name>
<keyword evidence="1" id="KW-1133">Transmembrane helix</keyword>
<keyword evidence="1" id="KW-0472">Membrane</keyword>
<proteinExistence type="predicted"/>